<dbReference type="Proteomes" id="UP001386955">
    <property type="component" value="Unassembled WGS sequence"/>
</dbReference>
<dbReference type="AlphaFoldDB" id="A0AAN9SX57"/>
<dbReference type="EMBL" id="JAYMYS010000001">
    <property type="protein sequence ID" value="KAK7410016.1"/>
    <property type="molecule type" value="Genomic_DNA"/>
</dbReference>
<reference evidence="1 2" key="1">
    <citation type="submission" date="2024-01" db="EMBL/GenBank/DDBJ databases">
        <title>The genomes of 5 underutilized Papilionoideae crops provide insights into root nodulation and disease resistanc.</title>
        <authorList>
            <person name="Jiang F."/>
        </authorList>
    </citation>
    <scope>NUCLEOTIDE SEQUENCE [LARGE SCALE GENOMIC DNA]</scope>
    <source>
        <strain evidence="1">DUOXIRENSHENG_FW03</strain>
        <tissue evidence="1">Leaves</tissue>
    </source>
</reference>
<protein>
    <submittedName>
        <fullName evidence="1">Uncharacterized protein</fullName>
    </submittedName>
</protein>
<accession>A0AAN9SX57</accession>
<name>A0AAN9SX57_PSOTE</name>
<gene>
    <name evidence="1" type="ORF">VNO78_00482</name>
</gene>
<comment type="caution">
    <text evidence="1">The sequence shown here is derived from an EMBL/GenBank/DDBJ whole genome shotgun (WGS) entry which is preliminary data.</text>
</comment>
<sequence>MSQIISMYTRSNRNIKSIDSFDTRRTAGLPFMNQRSKQDLYGNSLVFAYWHSHLCCICWTITKTIKLKLVGQWITGGTG</sequence>
<proteinExistence type="predicted"/>
<keyword evidence="2" id="KW-1185">Reference proteome</keyword>
<evidence type="ECO:0000313" key="1">
    <source>
        <dbReference type="EMBL" id="KAK7410016.1"/>
    </source>
</evidence>
<evidence type="ECO:0000313" key="2">
    <source>
        <dbReference type="Proteomes" id="UP001386955"/>
    </source>
</evidence>
<organism evidence="1 2">
    <name type="scientific">Psophocarpus tetragonolobus</name>
    <name type="common">Winged bean</name>
    <name type="synonym">Dolichos tetragonolobus</name>
    <dbReference type="NCBI Taxonomy" id="3891"/>
    <lineage>
        <taxon>Eukaryota</taxon>
        <taxon>Viridiplantae</taxon>
        <taxon>Streptophyta</taxon>
        <taxon>Embryophyta</taxon>
        <taxon>Tracheophyta</taxon>
        <taxon>Spermatophyta</taxon>
        <taxon>Magnoliopsida</taxon>
        <taxon>eudicotyledons</taxon>
        <taxon>Gunneridae</taxon>
        <taxon>Pentapetalae</taxon>
        <taxon>rosids</taxon>
        <taxon>fabids</taxon>
        <taxon>Fabales</taxon>
        <taxon>Fabaceae</taxon>
        <taxon>Papilionoideae</taxon>
        <taxon>50 kb inversion clade</taxon>
        <taxon>NPAAA clade</taxon>
        <taxon>indigoferoid/millettioid clade</taxon>
        <taxon>Phaseoleae</taxon>
        <taxon>Psophocarpus</taxon>
    </lineage>
</organism>